<feature type="compositionally biased region" description="Basic and acidic residues" evidence="1">
    <location>
        <begin position="141"/>
        <end position="153"/>
    </location>
</feature>
<feature type="compositionally biased region" description="Acidic residues" evidence="1">
    <location>
        <begin position="107"/>
        <end position="119"/>
    </location>
</feature>
<keyword evidence="3" id="KW-1185">Reference proteome</keyword>
<name>A0A0M8ZSK3_9HYME</name>
<sequence>MVTFGEIERGLISSKFINKKTKKFSQLRLLYSKCIWNGLKRIDWPTIDRPFVSAVFSEHEPRNQPFCTNVLCNKSVVKIIKRHKLKPAIHLDNRYRLMRNEPMLDADGNETDQIGEDETAPPSPDEMEAIMKEKVRCNIQKTTERVTNKRTSEEMEPSEEEKKGKTTNHERRLSFRAEQLSPNVSQDERNTRPPFSKVERKRKKRKELKREKCAAFFEGGKKEEEEKRNETRKKGTMYAGCGDVEDGGLLGQGPDVGFVNVFDRFKVLLMSLVGLKMIIVISLIKLDNRCQEYGIYFNRLDDWMIVCTIEITMDRQTRLEHDFEKQQSRPLVTLAQSRKYELFEHMFSQRCSFHLKTRGKYTKHVVAFFSEANYSLLHDQTNCLAFRCCRADATMQCDLLIKEIDQLPDDTGIKKIQKKANCFSMLDINAQGVLEKQGEKRNSEKTDRTLRDAKQMRKQQVKRRKEEISGQGAPEPKFGIFVMAMKDKIR</sequence>
<gene>
    <name evidence="2" type="ORF">WN51_04847</name>
</gene>
<organism evidence="2 3">
    <name type="scientific">Melipona quadrifasciata</name>
    <dbReference type="NCBI Taxonomy" id="166423"/>
    <lineage>
        <taxon>Eukaryota</taxon>
        <taxon>Metazoa</taxon>
        <taxon>Ecdysozoa</taxon>
        <taxon>Arthropoda</taxon>
        <taxon>Hexapoda</taxon>
        <taxon>Insecta</taxon>
        <taxon>Pterygota</taxon>
        <taxon>Neoptera</taxon>
        <taxon>Endopterygota</taxon>
        <taxon>Hymenoptera</taxon>
        <taxon>Apocrita</taxon>
        <taxon>Aculeata</taxon>
        <taxon>Apoidea</taxon>
        <taxon>Anthophila</taxon>
        <taxon>Apidae</taxon>
        <taxon>Melipona</taxon>
    </lineage>
</organism>
<feature type="region of interest" description="Disordered" evidence="1">
    <location>
        <begin position="104"/>
        <end position="124"/>
    </location>
</feature>
<dbReference type="OrthoDB" id="7698194at2759"/>
<dbReference type="AlphaFoldDB" id="A0A0M8ZSK3"/>
<feature type="region of interest" description="Disordered" evidence="1">
    <location>
        <begin position="141"/>
        <end position="203"/>
    </location>
</feature>
<protein>
    <submittedName>
        <fullName evidence="2">Uncharacterized protein</fullName>
    </submittedName>
</protein>
<feature type="region of interest" description="Disordered" evidence="1">
    <location>
        <begin position="435"/>
        <end position="475"/>
    </location>
</feature>
<accession>A0A0M8ZSK3</accession>
<evidence type="ECO:0000256" key="1">
    <source>
        <dbReference type="SAM" id="MobiDB-lite"/>
    </source>
</evidence>
<proteinExistence type="predicted"/>
<reference evidence="2 3" key="1">
    <citation type="submission" date="2015-07" db="EMBL/GenBank/DDBJ databases">
        <title>The genome of Melipona quadrifasciata.</title>
        <authorList>
            <person name="Pan H."/>
            <person name="Kapheim K."/>
        </authorList>
    </citation>
    <scope>NUCLEOTIDE SEQUENCE [LARGE SCALE GENOMIC DNA]</scope>
    <source>
        <strain evidence="2">0111107301</strain>
        <tissue evidence="2">Whole body</tissue>
    </source>
</reference>
<dbReference type="EMBL" id="KQ435876">
    <property type="protein sequence ID" value="KOX70107.1"/>
    <property type="molecule type" value="Genomic_DNA"/>
</dbReference>
<feature type="compositionally biased region" description="Basic and acidic residues" evidence="1">
    <location>
        <begin position="436"/>
        <end position="455"/>
    </location>
</feature>
<feature type="compositionally biased region" description="Basic and acidic residues" evidence="1">
    <location>
        <begin position="160"/>
        <end position="175"/>
    </location>
</feature>
<dbReference type="Proteomes" id="UP000053105">
    <property type="component" value="Unassembled WGS sequence"/>
</dbReference>
<evidence type="ECO:0000313" key="2">
    <source>
        <dbReference type="EMBL" id="KOX70107.1"/>
    </source>
</evidence>
<evidence type="ECO:0000313" key="3">
    <source>
        <dbReference type="Proteomes" id="UP000053105"/>
    </source>
</evidence>